<feature type="region of interest" description="Disordered" evidence="1">
    <location>
        <begin position="1004"/>
        <end position="1083"/>
    </location>
</feature>
<evidence type="ECO:0000256" key="1">
    <source>
        <dbReference type="SAM" id="MobiDB-lite"/>
    </source>
</evidence>
<feature type="region of interest" description="Disordered" evidence="1">
    <location>
        <begin position="933"/>
        <end position="979"/>
    </location>
</feature>
<proteinExistence type="predicted"/>
<feature type="compositionally biased region" description="Basic and acidic residues" evidence="1">
    <location>
        <begin position="1044"/>
        <end position="1076"/>
    </location>
</feature>
<gene>
    <name evidence="2" type="ORF">CHGG_09315</name>
</gene>
<organism evidence="2 3">
    <name type="scientific">Chaetomium globosum (strain ATCC 6205 / CBS 148.51 / DSM 1962 / NBRC 6347 / NRRL 1970)</name>
    <name type="common">Soil fungus</name>
    <dbReference type="NCBI Taxonomy" id="306901"/>
    <lineage>
        <taxon>Eukaryota</taxon>
        <taxon>Fungi</taxon>
        <taxon>Dikarya</taxon>
        <taxon>Ascomycota</taxon>
        <taxon>Pezizomycotina</taxon>
        <taxon>Sordariomycetes</taxon>
        <taxon>Sordariomycetidae</taxon>
        <taxon>Sordariales</taxon>
        <taxon>Chaetomiaceae</taxon>
        <taxon>Chaetomium</taxon>
    </lineage>
</organism>
<evidence type="ECO:0000313" key="2">
    <source>
        <dbReference type="EMBL" id="EAQ85301.1"/>
    </source>
</evidence>
<dbReference type="InParanoid" id="Q2GRT9"/>
<dbReference type="RefSeq" id="XP_001227242.1">
    <property type="nucleotide sequence ID" value="XM_001227241.1"/>
</dbReference>
<dbReference type="AlphaFoldDB" id="Q2GRT9"/>
<dbReference type="GeneID" id="4394829"/>
<dbReference type="SUPFAM" id="SSF56281">
    <property type="entry name" value="Metallo-hydrolase/oxidoreductase"/>
    <property type="match status" value="1"/>
</dbReference>
<name>Q2GRT9_CHAGB</name>
<feature type="region of interest" description="Disordered" evidence="1">
    <location>
        <begin position="617"/>
        <end position="662"/>
    </location>
</feature>
<dbReference type="EMBL" id="CH408034">
    <property type="protein sequence ID" value="EAQ85301.1"/>
    <property type="molecule type" value="Genomic_DNA"/>
</dbReference>
<accession>Q2GRT9</accession>
<feature type="region of interest" description="Disordered" evidence="1">
    <location>
        <begin position="1"/>
        <end position="31"/>
    </location>
</feature>
<keyword evidence="3" id="KW-1185">Reference proteome</keyword>
<feature type="compositionally biased region" description="Basic residues" evidence="1">
    <location>
        <begin position="1004"/>
        <end position="1015"/>
    </location>
</feature>
<protein>
    <recommendedName>
        <fullName evidence="4">SAP domain-containing protein</fullName>
    </recommendedName>
</protein>
<dbReference type="Gene3D" id="3.60.15.10">
    <property type="entry name" value="Ribonuclease Z/Hydroxyacylglutathione hydrolase-like"/>
    <property type="match status" value="1"/>
</dbReference>
<feature type="compositionally biased region" description="Acidic residues" evidence="1">
    <location>
        <begin position="954"/>
        <end position="977"/>
    </location>
</feature>
<sequence length="1083" mass="120474">MSKRSKQPKQSQVAHPSGGSAVSSSPSRTMNTSANWTVDNWQIPVPVGDCSVHLLVDGNKVVIHAFIMDGGKSSDGLTPEEQILRALTAIDNARKDWTWKFDAWVVTHWDHDHYAGIQALWINNPDVTRNNVKLQFRDAYFKDKNPLLYCGGPKPAGIDIPDFRIKEPDQQEPGKSTVTKNVLLGLDIFTGKHMFNAKGEVPQTAPAQPDQPCFCIVGANGVVAGQPDTVYKKEDHISKNEMSILAVVYWPGKGNGKVSYFTGGDGNPRAETQGLVPFLTNNRNRSSQLPRGSANMVKLDHHGSSNENVNCPDLTKTLLELLKPVNILVTPGNQYGHPTWDVLYYIFDYFKRLRNGAVNGPGKLYTTRSPYWLNTQFGSGVNVGHYRLLGQLFEMHQALGDGGEDEEALHADNTLLRTFAEQQRVMKQTVKEYQKEAKGFKADLPIYVPKKPVRKQKSVGIGATKKKKKADEKPYWYVASEVAAYYAKVRPRNHRCRATPYWLIRFTFDNGGDNTVVLAYDDDGADNKPLDYLTPAEYADPAKLANIQDVNTKRFVRQNINRACLGLSPLNFKDNLAVFGGDEQLGAMGINTQRTFNLAARPRKQSADLLGGFTDRFGGHEQTTPQPQETSPISFFSPPTPTESKAIAEETAPAAHPTSSDDLSDLGALRDLGYHTIPNDGASLLCGIFALHDSITHQIPTTAIPSGRAPTDEELHHAALYGPAAQLLNTILPNELHTRNFTADHLASILAQWGRNAGMTQPLQLGIIFQDGSRWRMPVDVPDGSVAPRRVWIEHEGDLHGGGGHYSGIAPGEPDGNRLGRVAPKVAKGRMVLKAELRKRARDNLYWRARMARGEEDLSDPESMGTKTKRLEGEKKRMQEREQASEAAKQRFKGWTVEKLKAELKARQVKGYSKLLKGELLDLLIKHEMKKQALGNPVTADDSEEEARSSGAGSEEEELASGDLESDDEDEDDDEGWFADNLYRGGIETAELLRRLDSFQFLKQQKKKEQKKKEQKRKEQQGTTPVSKKSDTLLQKRAASGQLKDLKRWRGGEKKKLKGENEFDRGPKGRSKSPEKIEEEDLP</sequence>
<dbReference type="VEuPathDB" id="FungiDB:CHGG_09315"/>
<dbReference type="eggNOG" id="ENOG502RKNR">
    <property type="taxonomic scope" value="Eukaryota"/>
</dbReference>
<dbReference type="OrthoDB" id="5315684at2759"/>
<feature type="compositionally biased region" description="Low complexity" evidence="1">
    <location>
        <begin position="13"/>
        <end position="27"/>
    </location>
</feature>
<dbReference type="InterPro" id="IPR036866">
    <property type="entry name" value="RibonucZ/Hydroxyglut_hydro"/>
</dbReference>
<dbReference type="Proteomes" id="UP000001056">
    <property type="component" value="Unassembled WGS sequence"/>
</dbReference>
<feature type="compositionally biased region" description="Basic and acidic residues" evidence="1">
    <location>
        <begin position="869"/>
        <end position="884"/>
    </location>
</feature>
<feature type="region of interest" description="Disordered" evidence="1">
    <location>
        <begin position="855"/>
        <end position="890"/>
    </location>
</feature>
<evidence type="ECO:0000313" key="3">
    <source>
        <dbReference type="Proteomes" id="UP000001056"/>
    </source>
</evidence>
<dbReference type="HOGENOM" id="CLU_285755_0_0_1"/>
<reference evidence="3" key="1">
    <citation type="journal article" date="2015" name="Genome Announc.">
        <title>Draft genome sequence of the cellulolytic fungus Chaetomium globosum.</title>
        <authorList>
            <person name="Cuomo C.A."/>
            <person name="Untereiner W.A."/>
            <person name="Ma L.-J."/>
            <person name="Grabherr M."/>
            <person name="Birren B.W."/>
        </authorList>
    </citation>
    <scope>NUCLEOTIDE SEQUENCE [LARGE SCALE GENOMIC DNA]</scope>
    <source>
        <strain evidence="3">ATCC 6205 / CBS 148.51 / DSM 1962 / NBRC 6347 / NRRL 1970</strain>
    </source>
</reference>
<evidence type="ECO:0008006" key="4">
    <source>
        <dbReference type="Google" id="ProtNLM"/>
    </source>
</evidence>